<keyword evidence="1" id="KW-0732">Signal</keyword>
<dbReference type="Proteomes" id="UP000053144">
    <property type="component" value="Chromosome 10"/>
</dbReference>
<evidence type="ECO:0000256" key="1">
    <source>
        <dbReference type="SAM" id="SignalP"/>
    </source>
</evidence>
<name>A0A0L9VJY8_PHAAN</name>
<gene>
    <name evidence="2" type="ORF">LR48_Vigan10g125800</name>
</gene>
<dbReference type="EMBL" id="CM003380">
    <property type="protein sequence ID" value="KOM55366.1"/>
    <property type="molecule type" value="Genomic_DNA"/>
</dbReference>
<reference evidence="3" key="1">
    <citation type="journal article" date="2015" name="Proc. Natl. Acad. Sci. U.S.A.">
        <title>Genome sequencing of adzuki bean (Vigna angularis) provides insight into high starch and low fat accumulation and domestication.</title>
        <authorList>
            <person name="Yang K."/>
            <person name="Tian Z."/>
            <person name="Chen C."/>
            <person name="Luo L."/>
            <person name="Zhao B."/>
            <person name="Wang Z."/>
            <person name="Yu L."/>
            <person name="Li Y."/>
            <person name="Sun Y."/>
            <person name="Li W."/>
            <person name="Chen Y."/>
            <person name="Li Y."/>
            <person name="Zhang Y."/>
            <person name="Ai D."/>
            <person name="Zhao J."/>
            <person name="Shang C."/>
            <person name="Ma Y."/>
            <person name="Wu B."/>
            <person name="Wang M."/>
            <person name="Gao L."/>
            <person name="Sun D."/>
            <person name="Zhang P."/>
            <person name="Guo F."/>
            <person name="Wang W."/>
            <person name="Li Y."/>
            <person name="Wang J."/>
            <person name="Varshney R.K."/>
            <person name="Wang J."/>
            <person name="Ling H.Q."/>
            <person name="Wan P."/>
        </authorList>
    </citation>
    <scope>NUCLEOTIDE SEQUENCE</scope>
    <source>
        <strain evidence="3">cv. Jingnong 6</strain>
    </source>
</reference>
<evidence type="ECO:0000313" key="3">
    <source>
        <dbReference type="Proteomes" id="UP000053144"/>
    </source>
</evidence>
<feature type="signal peptide" evidence="1">
    <location>
        <begin position="1"/>
        <end position="23"/>
    </location>
</feature>
<dbReference type="AlphaFoldDB" id="A0A0L9VJY8"/>
<evidence type="ECO:0000313" key="2">
    <source>
        <dbReference type="EMBL" id="KOM55366.1"/>
    </source>
</evidence>
<dbReference type="Gramene" id="KOM55366">
    <property type="protein sequence ID" value="KOM55366"/>
    <property type="gene ID" value="LR48_Vigan10g125800"/>
</dbReference>
<accession>A0A0L9VJY8</accession>
<sequence length="62" mass="6900">MALNGKCAFLCLTLSGICPSAVSTGPQERRSTWCLEGRVKRTLGKRCGVRRLSSFREVVAWR</sequence>
<feature type="chain" id="PRO_5005596752" description="Secreted protein" evidence="1">
    <location>
        <begin position="24"/>
        <end position="62"/>
    </location>
</feature>
<organism evidence="2 3">
    <name type="scientific">Phaseolus angularis</name>
    <name type="common">Azuki bean</name>
    <name type="synonym">Vigna angularis</name>
    <dbReference type="NCBI Taxonomy" id="3914"/>
    <lineage>
        <taxon>Eukaryota</taxon>
        <taxon>Viridiplantae</taxon>
        <taxon>Streptophyta</taxon>
        <taxon>Embryophyta</taxon>
        <taxon>Tracheophyta</taxon>
        <taxon>Spermatophyta</taxon>
        <taxon>Magnoliopsida</taxon>
        <taxon>eudicotyledons</taxon>
        <taxon>Gunneridae</taxon>
        <taxon>Pentapetalae</taxon>
        <taxon>rosids</taxon>
        <taxon>fabids</taxon>
        <taxon>Fabales</taxon>
        <taxon>Fabaceae</taxon>
        <taxon>Papilionoideae</taxon>
        <taxon>50 kb inversion clade</taxon>
        <taxon>NPAAA clade</taxon>
        <taxon>indigoferoid/millettioid clade</taxon>
        <taxon>Phaseoleae</taxon>
        <taxon>Vigna</taxon>
    </lineage>
</organism>
<evidence type="ECO:0008006" key="4">
    <source>
        <dbReference type="Google" id="ProtNLM"/>
    </source>
</evidence>
<protein>
    <recommendedName>
        <fullName evidence="4">Secreted protein</fullName>
    </recommendedName>
</protein>
<proteinExistence type="predicted"/>